<proteinExistence type="predicted"/>
<comment type="caution">
    <text evidence="2">The sequence shown here is derived from an EMBL/GenBank/DDBJ whole genome shotgun (WGS) entry which is preliminary data.</text>
</comment>
<evidence type="ECO:0000313" key="2">
    <source>
        <dbReference type="EMBL" id="KAI1895807.1"/>
    </source>
</evidence>
<protein>
    <submittedName>
        <fullName evidence="2">Uncharacterized protein</fullName>
    </submittedName>
</protein>
<reference evidence="2" key="1">
    <citation type="submission" date="2021-01" db="EMBL/GenBank/DDBJ databases">
        <authorList>
            <person name="Zahm M."/>
            <person name="Roques C."/>
            <person name="Cabau C."/>
            <person name="Klopp C."/>
            <person name="Donnadieu C."/>
            <person name="Jouanno E."/>
            <person name="Lampietro C."/>
            <person name="Louis A."/>
            <person name="Herpin A."/>
            <person name="Echchiki A."/>
            <person name="Berthelot C."/>
            <person name="Parey E."/>
            <person name="Roest-Crollius H."/>
            <person name="Braasch I."/>
            <person name="Postlethwait J."/>
            <person name="Bobe J."/>
            <person name="Montfort J."/>
            <person name="Bouchez O."/>
            <person name="Begum T."/>
            <person name="Mejri S."/>
            <person name="Adams A."/>
            <person name="Chen W.-J."/>
            <person name="Guiguen Y."/>
        </authorList>
    </citation>
    <scope>NUCLEOTIDE SEQUENCE</scope>
    <source>
        <tissue evidence="2">Blood</tissue>
    </source>
</reference>
<dbReference type="EMBL" id="JAERUA010000009">
    <property type="protein sequence ID" value="KAI1895807.1"/>
    <property type="molecule type" value="Genomic_DNA"/>
</dbReference>
<gene>
    <name evidence="2" type="ORF">AGOR_G00110570</name>
</gene>
<dbReference type="Proteomes" id="UP000829720">
    <property type="component" value="Unassembled WGS sequence"/>
</dbReference>
<dbReference type="AlphaFoldDB" id="A0A8T3DKA5"/>
<keyword evidence="3" id="KW-1185">Reference proteome</keyword>
<organism evidence="2 3">
    <name type="scientific">Albula goreensis</name>
    <dbReference type="NCBI Taxonomy" id="1534307"/>
    <lineage>
        <taxon>Eukaryota</taxon>
        <taxon>Metazoa</taxon>
        <taxon>Chordata</taxon>
        <taxon>Craniata</taxon>
        <taxon>Vertebrata</taxon>
        <taxon>Euteleostomi</taxon>
        <taxon>Actinopterygii</taxon>
        <taxon>Neopterygii</taxon>
        <taxon>Teleostei</taxon>
        <taxon>Albuliformes</taxon>
        <taxon>Albulidae</taxon>
        <taxon>Albula</taxon>
    </lineage>
</organism>
<feature type="compositionally biased region" description="Basic and acidic residues" evidence="1">
    <location>
        <begin position="285"/>
        <end position="295"/>
    </location>
</feature>
<evidence type="ECO:0000256" key="1">
    <source>
        <dbReference type="SAM" id="MobiDB-lite"/>
    </source>
</evidence>
<accession>A0A8T3DKA5</accession>
<feature type="region of interest" description="Disordered" evidence="1">
    <location>
        <begin position="275"/>
        <end position="313"/>
    </location>
</feature>
<sequence length="313" mass="35017">MAQNSSSSSDSIQALRIYSDQWGTAKPALIFFGSYSIADLAPEDGTASNKHPSSLCGPVGCTWRAILHQESCQGSPVPTLLCEEPCSSGSRRARSPSLVPQVAQENLVTEVHLAPGERPVQLDLRVPEECLVLLVAPDLLAFLHLANLAHMVCLEQWGQEDQRDHRELQEHPAHQVLLDMENPEQLGPWVQLVLRVQEDSRENQVHLEPKVTQVQWDLQESGDRKVIRVHKVLRASQVTQEQQAQLVPEDLLEQQVPKVIQVTQVHQVLQEQLDLQEPRVSQADPETKDHQEQMEHQAPGGQSVPQVHQAHLV</sequence>
<evidence type="ECO:0000313" key="3">
    <source>
        <dbReference type="Proteomes" id="UP000829720"/>
    </source>
</evidence>
<name>A0A8T3DKA5_9TELE</name>